<dbReference type="GO" id="GO:0012505">
    <property type="term" value="C:endomembrane system"/>
    <property type="evidence" value="ECO:0007669"/>
    <property type="project" value="UniProtKB-SubCell"/>
</dbReference>
<feature type="transmembrane region" description="Helical" evidence="10">
    <location>
        <begin position="1512"/>
        <end position="1536"/>
    </location>
</feature>
<dbReference type="SMART" id="SM00181">
    <property type="entry name" value="EGF"/>
    <property type="match status" value="6"/>
</dbReference>
<feature type="disulfide bond" evidence="8">
    <location>
        <begin position="1251"/>
        <end position="1260"/>
    </location>
</feature>
<feature type="transmembrane region" description="Helical" evidence="10">
    <location>
        <begin position="1633"/>
        <end position="1656"/>
    </location>
</feature>
<feature type="transmembrane region" description="Helical" evidence="10">
    <location>
        <begin position="1743"/>
        <end position="1764"/>
    </location>
</feature>
<evidence type="ECO:0000259" key="12">
    <source>
        <dbReference type="PROSITE" id="PS50262"/>
    </source>
</evidence>
<feature type="disulfide bond" evidence="9">
    <location>
        <begin position="664"/>
        <end position="682"/>
    </location>
</feature>
<keyword evidence="8" id="KW-0245">EGF-like domain</keyword>
<evidence type="ECO:0000313" key="13">
    <source>
        <dbReference type="EMBL" id="CAF2065719.1"/>
    </source>
</evidence>
<feature type="disulfide bond" evidence="9">
    <location>
        <begin position="223"/>
        <end position="235"/>
    </location>
</feature>
<evidence type="ECO:0000256" key="7">
    <source>
        <dbReference type="ARBA" id="ARBA00023157"/>
    </source>
</evidence>
<feature type="disulfide bond" evidence="9">
    <location>
        <begin position="230"/>
        <end position="248"/>
    </location>
</feature>
<evidence type="ECO:0000313" key="16">
    <source>
        <dbReference type="EMBL" id="CAF4159538.1"/>
    </source>
</evidence>
<comment type="caution">
    <text evidence="16">The sequence shown here is derived from an EMBL/GenBank/DDBJ whole genome shotgun (WGS) entry which is preliminary data.</text>
</comment>
<evidence type="ECO:0000313" key="15">
    <source>
        <dbReference type="EMBL" id="CAF4080559.1"/>
    </source>
</evidence>
<feature type="disulfide bond" evidence="9">
    <location>
        <begin position="200"/>
        <end position="215"/>
    </location>
</feature>
<dbReference type="PROSITE" id="PS01209">
    <property type="entry name" value="LDLRA_1"/>
    <property type="match status" value="1"/>
</dbReference>
<dbReference type="SUPFAM" id="SSF57196">
    <property type="entry name" value="EGF/Laminin"/>
    <property type="match status" value="2"/>
</dbReference>
<keyword evidence="17" id="KW-1185">Reference proteome</keyword>
<dbReference type="InterPro" id="IPR017452">
    <property type="entry name" value="GPCR_Rhodpsn_7TM"/>
</dbReference>
<dbReference type="EMBL" id="CAJOBF010003224">
    <property type="protein sequence ID" value="CAF4080559.1"/>
    <property type="molecule type" value="Genomic_DNA"/>
</dbReference>
<keyword evidence="3 10" id="KW-0812">Transmembrane</keyword>
<dbReference type="PANTHER" id="PTHR24270:SF61">
    <property type="entry name" value="EGF-LIKE DOMAIN-CONTAINING PROTEIN"/>
    <property type="match status" value="1"/>
</dbReference>
<accession>A0A819Z7S4</accession>
<feature type="domain" description="G-protein coupled receptors family 1 profile" evidence="12">
    <location>
        <begin position="1527"/>
        <end position="1796"/>
    </location>
</feature>
<dbReference type="PROSITE" id="PS50026">
    <property type="entry name" value="EGF_3"/>
    <property type="match status" value="2"/>
</dbReference>
<feature type="disulfide bond" evidence="8">
    <location>
        <begin position="1164"/>
        <end position="1173"/>
    </location>
</feature>
<dbReference type="EMBL" id="CAJOBG010005620">
    <property type="protein sequence ID" value="CAF4159538.1"/>
    <property type="molecule type" value="Genomic_DNA"/>
</dbReference>
<dbReference type="InterPro" id="IPR050685">
    <property type="entry name" value="LDLR"/>
</dbReference>
<evidence type="ECO:0000313" key="14">
    <source>
        <dbReference type="EMBL" id="CAF2136563.1"/>
    </source>
</evidence>
<feature type="transmembrane region" description="Helical" evidence="10">
    <location>
        <begin position="1548"/>
        <end position="1571"/>
    </location>
</feature>
<comment type="caution">
    <text evidence="8">Lacks conserved residue(s) required for the propagation of feature annotation.</text>
</comment>
<evidence type="ECO:0000256" key="10">
    <source>
        <dbReference type="SAM" id="Phobius"/>
    </source>
</evidence>
<dbReference type="Pfam" id="PF00008">
    <property type="entry name" value="EGF"/>
    <property type="match status" value="1"/>
</dbReference>
<proteinExistence type="predicted"/>
<dbReference type="InterPro" id="IPR023415">
    <property type="entry name" value="LDLR_class-A_CS"/>
</dbReference>
<evidence type="ECO:0000256" key="3">
    <source>
        <dbReference type="ARBA" id="ARBA00022692"/>
    </source>
</evidence>
<dbReference type="SUPFAM" id="SSF57424">
    <property type="entry name" value="LDL receptor-like module"/>
    <property type="match status" value="3"/>
</dbReference>
<dbReference type="Proteomes" id="UP000663887">
    <property type="component" value="Unassembled WGS sequence"/>
</dbReference>
<feature type="domain" description="EGF-like" evidence="11">
    <location>
        <begin position="1134"/>
        <end position="1174"/>
    </location>
</feature>
<feature type="disulfide bond" evidence="9">
    <location>
        <begin position="657"/>
        <end position="669"/>
    </location>
</feature>
<reference evidence="16" key="1">
    <citation type="submission" date="2021-02" db="EMBL/GenBank/DDBJ databases">
        <authorList>
            <person name="Nowell W R."/>
        </authorList>
    </citation>
    <scope>NUCLEOTIDE SEQUENCE</scope>
</reference>
<dbReference type="GO" id="GO:0016192">
    <property type="term" value="P:vesicle-mediated transport"/>
    <property type="evidence" value="ECO:0007669"/>
    <property type="project" value="UniProtKB-ARBA"/>
</dbReference>
<evidence type="ECO:0000256" key="5">
    <source>
        <dbReference type="ARBA" id="ARBA00022989"/>
    </source>
</evidence>
<keyword evidence="7 8" id="KW-1015">Disulfide bond</keyword>
<dbReference type="Proteomes" id="UP000663866">
    <property type="component" value="Unassembled WGS sequence"/>
</dbReference>
<organism evidence="16 17">
    <name type="scientific">Rotaria magnacalcarata</name>
    <dbReference type="NCBI Taxonomy" id="392030"/>
    <lineage>
        <taxon>Eukaryota</taxon>
        <taxon>Metazoa</taxon>
        <taxon>Spiralia</taxon>
        <taxon>Gnathifera</taxon>
        <taxon>Rotifera</taxon>
        <taxon>Eurotatoria</taxon>
        <taxon>Bdelloidea</taxon>
        <taxon>Philodinida</taxon>
        <taxon>Philodinidae</taxon>
        <taxon>Rotaria</taxon>
    </lineage>
</organism>
<dbReference type="EMBL" id="CAJNRG010004360">
    <property type="protein sequence ID" value="CAF2065719.1"/>
    <property type="molecule type" value="Genomic_DNA"/>
</dbReference>
<dbReference type="Pfam" id="PF00057">
    <property type="entry name" value="Ldl_recept_a"/>
    <property type="match status" value="2"/>
</dbReference>
<feature type="transmembrane region" description="Helical" evidence="10">
    <location>
        <begin position="12"/>
        <end position="30"/>
    </location>
</feature>
<dbReference type="InterPro" id="IPR036055">
    <property type="entry name" value="LDL_receptor-like_sf"/>
</dbReference>
<feature type="transmembrane region" description="Helical" evidence="10">
    <location>
        <begin position="1776"/>
        <end position="1798"/>
    </location>
</feature>
<evidence type="ECO:0000256" key="1">
    <source>
        <dbReference type="ARBA" id="ARBA00004167"/>
    </source>
</evidence>
<dbReference type="InterPro" id="IPR002172">
    <property type="entry name" value="LDrepeatLR_classA_rpt"/>
</dbReference>
<evidence type="ECO:0000313" key="17">
    <source>
        <dbReference type="Proteomes" id="UP000663866"/>
    </source>
</evidence>
<dbReference type="InterPro" id="IPR000742">
    <property type="entry name" value="EGF"/>
</dbReference>
<evidence type="ECO:0000256" key="2">
    <source>
        <dbReference type="ARBA" id="ARBA00004308"/>
    </source>
</evidence>
<evidence type="ECO:0000256" key="9">
    <source>
        <dbReference type="PROSITE-ProRule" id="PRU00124"/>
    </source>
</evidence>
<dbReference type="GO" id="GO:0005886">
    <property type="term" value="C:plasma membrane"/>
    <property type="evidence" value="ECO:0007669"/>
    <property type="project" value="TreeGrafter"/>
</dbReference>
<sequence length="1819" mass="210113">MSSSKIHINRCAFVVIFYICYCDAVVLLYHTENSQELQYFDCIYYTRLLTRDNIQGIKYCQQLNNSHRLDRNPVQICENNGTLWKFSDLRQLNFTATDVVKWSSSVEQADRYAKYLLNSAISQEENENYICNCTKSGQFGKYCEYMLYLDSLLFDEAISKQFDLYGFTPIGSQLHNNRPCYQAHFECDFGSMCLDWRHICDGKQQCMNGTDEEYCDKLEFNECEDDEYRCANGMCIAEEYWLDTDYDCMDWTDEGGLAYSGFYCPFQTSMSCDEHLCPYDQWSCGDGTCLSDRADRLKGIYIGRRHHCFNFRDVNYICETATRYEKSWWTIDGGYCIPYHLAYNWLGFDSTAEKSGCVFYSKCALTNGLDSSCNCNTTEICALAMDTSCHELVELLWYPLEKPLLNPYTTMIYNRKRDWRNKRPDYLTYIGSIKCIGYQINIKNGIYWELEEIRSLFMHKEHEGRLCSSNFQQLYNDYFLKKFSGPQYDRNCWSNSTTFNNILYETSFRCHDRCISKYRIRDGIADCYPHEEGFNEHNTCQRIQRHRLKCSVTEPTCLLTGVIGNVNPVCSNARDEFDYESHRSLLNITCTHRNDPMCSYIRNYITTSSMLDKTMNLTVHSLNLLSTIPFPSFCDTVLDTSSGIDELTNLCQQVWICSKDEYQCLSGQCIPQDWICDGDWDCSDASDEEGIFRVESLSKHNLAIMEWSEIKGRCNRRYQKHTVPFAKMCDISKEYPCFRADVDDPFDFKVNPPCINLTQIGDHHVDCQTGLDERNLLRCGSIGLLGFNFVFNGSYNNECGEYPYLCMNRYPWAPKNVSVAYDTVCFYRKSQYNNGTLSACNNLNDVMCLNDVCIKNARCNGILECENGEDEYRCISPFMPQAGYRPMKETRSRTLTWKAFPSTILLAKSDIRNIEQTDGTSSNETLENIKILSLRSKLKPDVREKYATIYDFLRHWFPEEVTLEKHFLPYICNRGLAVKHSLGSTKCFCPPSYYGEQCQFYSDRITVVTHLDLTSYRAHMQVALIKVLAIFLYEASVIDYYEFHVNRLLEAGNNHVKQSIYFLYPRTKNFLEIKRANRSGTQLYSVRFEAFNLYYNETIEPIAVWHYPVYFDFLPAYRLSKILRFRPLSSSFPVNGPCVKARCGNHGTCQVILNSNHSSYFCACHNNFYGSNCEHYDEGCIGRCSPNSICKPSYSGIVTGNRKPICLCPYSAFGPTCSLKNDVCKMNPCLHGGSCILTYLPHDILNYTCICSDSFIGDHCQLSRGRIQINVNLSENSLVQRSNIFASTISYNDYNTKSFAFALQHQQVYTSLPVRIDLVYSRQYNTAPAVGLLKIYNKNYDFDEPEYFIVYIAQQQMFLNFSTDLTSENKCVLIKFGGKYCKSSAVEFTFSSNSSIDIYTYHGICHSKQQLNTANRPTLTCFRDKNYLCICEKDYSRAECFIYNRSSDQCSLCLSNGFCLKGELNDRADFLCLCSHCYYGQLCQFSTAFMSFTLESLIVKDLHSQRQLSSGMYITMGVILFLVGLFNNYCSLMTFIRPKTRKFGIGNYLLIVSIVNQLSLLFLLLKIIHTVLGSTSLLVNYELFNQYSCKIVSYLLSVFTRICNWLTSLVSIERLCIVLFPTSFALRKPPAALGLSAIVILVISGMHVHELIYYTVIIHPSYTSVNITLCVTNYAQEVASIYNHANVLIHYVVSFIIQFVSVTAMIIQTARSRQRTVTMQVGENHQSIFLAILKKKFKSHKEYYIPSIIIILSALPQGIFSFAYACTELKYEWQRYTLLTTYFLSYLPQILGFILYVLPSTAFKEEFQQTFVGRKLFNM</sequence>
<dbReference type="PANTHER" id="PTHR24270">
    <property type="entry name" value="LOW-DENSITY LIPOPROTEIN RECEPTOR-RELATED"/>
    <property type="match status" value="1"/>
</dbReference>
<dbReference type="PROSITE" id="PS50068">
    <property type="entry name" value="LDLRA_2"/>
    <property type="match status" value="4"/>
</dbReference>
<feature type="disulfide bond" evidence="9">
    <location>
        <begin position="859"/>
        <end position="874"/>
    </location>
</feature>
<dbReference type="Gene3D" id="4.10.400.10">
    <property type="entry name" value="Low-density Lipoprotein Receptor"/>
    <property type="match status" value="3"/>
</dbReference>
<evidence type="ECO:0000256" key="4">
    <source>
        <dbReference type="ARBA" id="ARBA00022737"/>
    </source>
</evidence>
<keyword evidence="6 10" id="KW-0472">Membrane</keyword>
<keyword evidence="5 10" id="KW-1133">Transmembrane helix</keyword>
<protein>
    <submittedName>
        <fullName evidence="16">Uncharacterized protein</fullName>
    </submittedName>
</protein>
<dbReference type="PRINTS" id="PR00261">
    <property type="entry name" value="LDLRECEPTOR"/>
</dbReference>
<dbReference type="Proteomes" id="UP000663856">
    <property type="component" value="Unassembled WGS sequence"/>
</dbReference>
<feature type="domain" description="EGF-like" evidence="11">
    <location>
        <begin position="1220"/>
        <end position="1261"/>
    </location>
</feature>
<evidence type="ECO:0000259" key="11">
    <source>
        <dbReference type="PROSITE" id="PS50026"/>
    </source>
</evidence>
<keyword evidence="4" id="KW-0677">Repeat</keyword>
<evidence type="ECO:0000256" key="6">
    <source>
        <dbReference type="ARBA" id="ARBA00023136"/>
    </source>
</evidence>
<comment type="subcellular location">
    <subcellularLocation>
        <location evidence="2">Endomembrane system</location>
    </subcellularLocation>
    <subcellularLocation>
        <location evidence="1">Membrane</location>
        <topology evidence="1">Single-pass membrane protein</topology>
    </subcellularLocation>
</comment>
<dbReference type="Gene3D" id="2.10.25.10">
    <property type="entry name" value="Laminin"/>
    <property type="match status" value="2"/>
</dbReference>
<gene>
    <name evidence="16" type="ORF">OVN521_LOCUS24054</name>
    <name evidence="15" type="ORF">UXM345_LOCUS21035</name>
    <name evidence="14" type="ORF">WKI299_LOCUS27449</name>
    <name evidence="13" type="ORF">XDN619_LOCUS11454</name>
</gene>
<dbReference type="Gene3D" id="1.20.1070.10">
    <property type="entry name" value="Rhodopsin 7-helix transmembrane proteins"/>
    <property type="match status" value="1"/>
</dbReference>
<dbReference type="EMBL" id="CAJNRF010011996">
    <property type="protein sequence ID" value="CAF2136563.1"/>
    <property type="molecule type" value="Genomic_DNA"/>
</dbReference>
<dbReference type="SUPFAM" id="SSF81321">
    <property type="entry name" value="Family A G protein-coupled receptor-like"/>
    <property type="match status" value="1"/>
</dbReference>
<dbReference type="SMART" id="SM00192">
    <property type="entry name" value="LDLa"/>
    <property type="match status" value="6"/>
</dbReference>
<feature type="transmembrane region" description="Helical" evidence="10">
    <location>
        <begin position="1688"/>
        <end position="1707"/>
    </location>
</feature>
<dbReference type="PROSITE" id="PS00022">
    <property type="entry name" value="EGF_1"/>
    <property type="match status" value="4"/>
</dbReference>
<evidence type="ECO:0000256" key="8">
    <source>
        <dbReference type="PROSITE-ProRule" id="PRU00076"/>
    </source>
</evidence>
<name>A0A819Z7S4_9BILA</name>
<dbReference type="Proteomes" id="UP000663842">
    <property type="component" value="Unassembled WGS sequence"/>
</dbReference>
<dbReference type="CDD" id="cd00112">
    <property type="entry name" value="LDLa"/>
    <property type="match status" value="3"/>
</dbReference>
<dbReference type="PROSITE" id="PS50262">
    <property type="entry name" value="G_PROTEIN_RECEP_F1_2"/>
    <property type="match status" value="1"/>
</dbReference>